<dbReference type="AlphaFoldDB" id="A0AAW3R094"/>
<sequence>MAMIAMGVPRAFPAPPAPSGRTEAPVPFTLQPGSGPDWSLTSADGPTKDEVLTARAGSGLTNLRTLRLDTTATDLRTVIAKPGSAFRVARHSHLTYTIFPVADPLSLTDDATYTSLDILFTDGTRASTLGAHDLSGADLTAQGQGAGRALYPNQWTLV</sequence>
<organism evidence="1 2">
    <name type="scientific">Gluconobacter albidus</name>
    <dbReference type="NCBI Taxonomy" id="318683"/>
    <lineage>
        <taxon>Bacteria</taxon>
        <taxon>Pseudomonadati</taxon>
        <taxon>Pseudomonadota</taxon>
        <taxon>Alphaproteobacteria</taxon>
        <taxon>Acetobacterales</taxon>
        <taxon>Acetobacteraceae</taxon>
        <taxon>Gluconobacter</taxon>
    </lineage>
</organism>
<reference evidence="1 2" key="1">
    <citation type="submission" date="2015-06" db="EMBL/GenBank/DDBJ databases">
        <title>Improved classification and identification of acetic acid bacteria using matrix-assisted laser desorption/ionization time-of-flight mass spectrometry; Gluconobacter nephelii and Gluconobacter uchimurae are later heterotypic synonyms of Gluconobacter japonicus and Gluconobacter oxydans, respectively.</title>
        <authorList>
            <person name="Li L."/>
            <person name="Cleenwerck I."/>
            <person name="De Vuyst L."/>
            <person name="Vandamme P."/>
        </authorList>
    </citation>
    <scope>NUCLEOTIDE SEQUENCE [LARGE SCALE GENOMIC DNA]</scope>
    <source>
        <strain evidence="1 2">LMG 1356</strain>
    </source>
</reference>
<dbReference type="Proteomes" id="UP000075682">
    <property type="component" value="Unassembled WGS sequence"/>
</dbReference>
<comment type="caution">
    <text evidence="1">The sequence shown here is derived from an EMBL/GenBank/DDBJ whole genome shotgun (WGS) entry which is preliminary data.</text>
</comment>
<proteinExistence type="predicted"/>
<protein>
    <submittedName>
        <fullName evidence="1">Uncharacterized protein</fullName>
    </submittedName>
</protein>
<dbReference type="EMBL" id="LHZN01000055">
    <property type="protein sequence ID" value="KXV42542.1"/>
    <property type="molecule type" value="Genomic_DNA"/>
</dbReference>
<gene>
    <name evidence="1" type="ORF">AD941_00500</name>
</gene>
<feature type="non-terminal residue" evidence="1">
    <location>
        <position position="158"/>
    </location>
</feature>
<evidence type="ECO:0000313" key="1">
    <source>
        <dbReference type="EMBL" id="KXV42542.1"/>
    </source>
</evidence>
<accession>A0AAW3R094</accession>
<evidence type="ECO:0000313" key="2">
    <source>
        <dbReference type="Proteomes" id="UP000075682"/>
    </source>
</evidence>
<name>A0AAW3R094_9PROT</name>